<evidence type="ECO:0000256" key="1">
    <source>
        <dbReference type="SAM" id="MobiDB-lite"/>
    </source>
</evidence>
<dbReference type="PANTHER" id="PTHR48195">
    <property type="entry name" value="FRIEND VIRUS SUSCEPTIBILITY PROTEIN 1"/>
    <property type="match status" value="1"/>
</dbReference>
<keyword evidence="3" id="KW-1185">Reference proteome</keyword>
<feature type="compositionally biased region" description="Basic and acidic residues" evidence="1">
    <location>
        <begin position="77"/>
        <end position="90"/>
    </location>
</feature>
<feature type="region of interest" description="Disordered" evidence="1">
    <location>
        <begin position="77"/>
        <end position="101"/>
    </location>
</feature>
<dbReference type="Proteomes" id="UP001176940">
    <property type="component" value="Unassembled WGS sequence"/>
</dbReference>
<organism evidence="2 3">
    <name type="scientific">Ranitomeya imitator</name>
    <name type="common">mimic poison frog</name>
    <dbReference type="NCBI Taxonomy" id="111125"/>
    <lineage>
        <taxon>Eukaryota</taxon>
        <taxon>Metazoa</taxon>
        <taxon>Chordata</taxon>
        <taxon>Craniata</taxon>
        <taxon>Vertebrata</taxon>
        <taxon>Euteleostomi</taxon>
        <taxon>Amphibia</taxon>
        <taxon>Batrachia</taxon>
        <taxon>Anura</taxon>
        <taxon>Neobatrachia</taxon>
        <taxon>Hyloidea</taxon>
        <taxon>Dendrobatidae</taxon>
        <taxon>Dendrobatinae</taxon>
        <taxon>Ranitomeya</taxon>
    </lineage>
</organism>
<dbReference type="PANTHER" id="PTHR48195:SF1">
    <property type="entry name" value="RIKEN CDNA 2410002F23 GENE"/>
    <property type="match status" value="1"/>
</dbReference>
<reference evidence="2" key="1">
    <citation type="submission" date="2023-07" db="EMBL/GenBank/DDBJ databases">
        <authorList>
            <person name="Stuckert A."/>
        </authorList>
    </citation>
    <scope>NUCLEOTIDE SEQUENCE</scope>
</reference>
<dbReference type="EMBL" id="CAUEEQ010077933">
    <property type="protein sequence ID" value="CAJ0966966.1"/>
    <property type="molecule type" value="Genomic_DNA"/>
</dbReference>
<evidence type="ECO:0000313" key="3">
    <source>
        <dbReference type="Proteomes" id="UP001176940"/>
    </source>
</evidence>
<dbReference type="InterPro" id="IPR053270">
    <property type="entry name" value="Fv1_restriction_factor"/>
</dbReference>
<evidence type="ECO:0000313" key="2">
    <source>
        <dbReference type="EMBL" id="CAJ0966966.1"/>
    </source>
</evidence>
<gene>
    <name evidence="2" type="ORF">RIMI_LOCUS21847495</name>
</gene>
<protein>
    <submittedName>
        <fullName evidence="2">Uncharacterized protein</fullName>
    </submittedName>
</protein>
<sequence>MNTVAADSQHCSIRFTVPSKPMENQIRCAHGAENTVRNPQMKSAQKPLEIRGKSAECDDLENEVELHARPIVVTKTKREVTQSREDRMDAGDAAVGAESAMTEETGNYTAGELTELATRYRQQAGENLLTWILSLWDLVIGIANICVRGRIPASAAVSHSSPAAGKPAQQRRRSLRLAQSHSVLRLAVASPAFAIKASAGQQRADAFGTKSSFFPSEHAQG</sequence>
<name>A0ABN9MKV2_9NEOB</name>
<proteinExistence type="predicted"/>
<accession>A0ABN9MKV2</accession>
<comment type="caution">
    <text evidence="2">The sequence shown here is derived from an EMBL/GenBank/DDBJ whole genome shotgun (WGS) entry which is preliminary data.</text>
</comment>